<dbReference type="RefSeq" id="WP_071959943.1">
    <property type="nucleotide sequence ID" value="NZ_CP018024.1"/>
</dbReference>
<sequence>MTKQQQIVIMALDMITKFLMSIGDVIFVIWIFQMLTGFEAHSSYPFVGLKGAMYILLIYLIALAIYLQEMTLRKKFQK</sequence>
<proteinExistence type="predicted"/>
<protein>
    <submittedName>
        <fullName evidence="2">Uncharacterized protein</fullName>
    </submittedName>
</protein>
<evidence type="ECO:0000313" key="2">
    <source>
        <dbReference type="EMBL" id="APD91016.1"/>
    </source>
</evidence>
<evidence type="ECO:0000313" key="3">
    <source>
        <dbReference type="Proteomes" id="UP000182101"/>
    </source>
</evidence>
<keyword evidence="1" id="KW-0812">Transmembrane</keyword>
<evidence type="ECO:0000256" key="1">
    <source>
        <dbReference type="SAM" id="Phobius"/>
    </source>
</evidence>
<dbReference type="Proteomes" id="UP000182101">
    <property type="component" value="Chromosome"/>
</dbReference>
<accession>A0AAC9JES0</accession>
<feature type="transmembrane region" description="Helical" evidence="1">
    <location>
        <begin position="44"/>
        <end position="67"/>
    </location>
</feature>
<reference evidence="2 3" key="1">
    <citation type="submission" date="2016-11" db="EMBL/GenBank/DDBJ databases">
        <title>Networking in microbes: conjugative elements and plasmids in the genus Alteromonas.</title>
        <authorList>
            <person name="Lopez-Perez M."/>
            <person name="Ramon-Marco N."/>
            <person name="Rodriguez-Valera F."/>
        </authorList>
    </citation>
    <scope>NUCLEOTIDE SEQUENCE [LARGE SCALE GENOMIC DNA]</scope>
    <source>
        <strain evidence="2 3">CP48</strain>
    </source>
</reference>
<feature type="transmembrane region" description="Helical" evidence="1">
    <location>
        <begin position="7"/>
        <end position="32"/>
    </location>
</feature>
<dbReference type="EMBL" id="CP018024">
    <property type="protein sequence ID" value="APD91016.1"/>
    <property type="molecule type" value="Genomic_DNA"/>
</dbReference>
<name>A0AAC9JES0_9ALTE</name>
<organism evidence="2 3">
    <name type="scientific">Alteromonas mediterranea</name>
    <dbReference type="NCBI Taxonomy" id="314275"/>
    <lineage>
        <taxon>Bacteria</taxon>
        <taxon>Pseudomonadati</taxon>
        <taxon>Pseudomonadota</taxon>
        <taxon>Gammaproteobacteria</taxon>
        <taxon>Alteromonadales</taxon>
        <taxon>Alteromonadaceae</taxon>
        <taxon>Alteromonas/Salinimonas group</taxon>
        <taxon>Alteromonas</taxon>
    </lineage>
</organism>
<keyword evidence="1" id="KW-0472">Membrane</keyword>
<dbReference type="AlphaFoldDB" id="A0AAC9JES0"/>
<keyword evidence="1" id="KW-1133">Transmembrane helix</keyword>
<gene>
    <name evidence="2" type="ORF">BM524_15105</name>
</gene>